<protein>
    <submittedName>
        <fullName evidence="1">Uncharacterized protein</fullName>
    </submittedName>
</protein>
<dbReference type="Proteomes" id="UP000014062">
    <property type="component" value="Chromosome"/>
</dbReference>
<organism evidence="1 2">
    <name type="scientific">Streptomyces lividans 1326</name>
    <dbReference type="NCBI Taxonomy" id="1200984"/>
    <lineage>
        <taxon>Bacteria</taxon>
        <taxon>Bacillati</taxon>
        <taxon>Actinomycetota</taxon>
        <taxon>Actinomycetes</taxon>
        <taxon>Kitasatosporales</taxon>
        <taxon>Streptomycetaceae</taxon>
        <taxon>Streptomyces</taxon>
    </lineage>
</organism>
<evidence type="ECO:0000313" key="2">
    <source>
        <dbReference type="Proteomes" id="UP000014062"/>
    </source>
</evidence>
<name>A0A7U9DQ42_STRLI</name>
<proteinExistence type="predicted"/>
<gene>
    <name evidence="1" type="ORF">SLI_0229</name>
</gene>
<accession>A0A7U9DQ42</accession>
<dbReference type="EMBL" id="CM001889">
    <property type="protein sequence ID" value="EOY44948.1"/>
    <property type="molecule type" value="Genomic_DNA"/>
</dbReference>
<dbReference type="AlphaFoldDB" id="A0A7U9DQ42"/>
<evidence type="ECO:0000313" key="1">
    <source>
        <dbReference type="EMBL" id="EOY44948.1"/>
    </source>
</evidence>
<reference evidence="2" key="1">
    <citation type="journal article" date="2013" name="Genome Biol. Evol.">
        <title>The genome sequence of Streptomyces lividans 66 reveals a novel tRNA-dependent peptide biosynthetic system within a metal-related genomic island.</title>
        <authorList>
            <person name="Cruz-Morales P."/>
            <person name="Vijgenboom E."/>
            <person name="Iruegas-Bocardo F."/>
            <person name="Girard G."/>
            <person name="Yanez-Guerra L.A."/>
            <person name="Ramos-Aboites H.E."/>
            <person name="Pernodet J.L."/>
            <person name="Anne J."/>
            <person name="van Wezel G.P."/>
            <person name="Barona-Gomez F."/>
        </authorList>
    </citation>
    <scope>NUCLEOTIDE SEQUENCE [LARGE SCALE GENOMIC DNA]</scope>
    <source>
        <strain evidence="2">1326</strain>
    </source>
</reference>
<sequence>MAAGSGPTDRRSVASAPLRRLLTDRPAECSARDCADG</sequence>